<reference evidence="1 2" key="1">
    <citation type="submission" date="2021-01" db="EMBL/GenBank/DDBJ databases">
        <title>Chromosome-level genome assembly of a human fungal pathogen reveals clustering of transcriptionally co-regulated genes.</title>
        <authorList>
            <person name="Voorhies M."/>
            <person name="Cohen S."/>
            <person name="Shea T.P."/>
            <person name="Petrus S."/>
            <person name="Munoz J.F."/>
            <person name="Poplawski S."/>
            <person name="Goldman W.E."/>
            <person name="Michael T."/>
            <person name="Cuomo C.A."/>
            <person name="Sil A."/>
            <person name="Beyhan S."/>
        </authorList>
    </citation>
    <scope>NUCLEOTIDE SEQUENCE [LARGE SCALE GENOMIC DNA]</scope>
    <source>
        <strain evidence="1 2">G184AR</strain>
    </source>
</reference>
<accession>A0A8H8CVD7</accession>
<evidence type="ECO:0000313" key="1">
    <source>
        <dbReference type="EMBL" id="KAG5291212.1"/>
    </source>
</evidence>
<dbReference type="Proteomes" id="UP000670092">
    <property type="component" value="Unassembled WGS sequence"/>
</dbReference>
<dbReference type="EMBL" id="JAEVHI010000005">
    <property type="protein sequence ID" value="KAG5291212.1"/>
    <property type="molecule type" value="Genomic_DNA"/>
</dbReference>
<evidence type="ECO:0000313" key="2">
    <source>
        <dbReference type="Proteomes" id="UP000670092"/>
    </source>
</evidence>
<dbReference type="VEuPathDB" id="FungiDB:I7I52_08469"/>
<proteinExistence type="predicted"/>
<protein>
    <submittedName>
        <fullName evidence="1">Uncharacterized protein</fullName>
    </submittedName>
</protein>
<gene>
    <name evidence="1" type="ORF">I7I52_08469</name>
</gene>
<sequence length="88" mass="9960">MHPVPCTEQLSHGIKSMLIMTTKSRKNEKNTSSIGTQSSTISYLCVQTVLPLPVPSKAAFFDWRLLPFLLLLSRTLCWIKGLDIWIKV</sequence>
<comment type="caution">
    <text evidence="1">The sequence shown here is derived from an EMBL/GenBank/DDBJ whole genome shotgun (WGS) entry which is preliminary data.</text>
</comment>
<name>A0A8H8CVD7_AJECA</name>
<organism evidence="1 2">
    <name type="scientific">Ajellomyces capsulatus</name>
    <name type="common">Darling's disease fungus</name>
    <name type="synonym">Histoplasma capsulatum</name>
    <dbReference type="NCBI Taxonomy" id="5037"/>
    <lineage>
        <taxon>Eukaryota</taxon>
        <taxon>Fungi</taxon>
        <taxon>Dikarya</taxon>
        <taxon>Ascomycota</taxon>
        <taxon>Pezizomycotina</taxon>
        <taxon>Eurotiomycetes</taxon>
        <taxon>Eurotiomycetidae</taxon>
        <taxon>Onygenales</taxon>
        <taxon>Ajellomycetaceae</taxon>
        <taxon>Histoplasma</taxon>
    </lineage>
</organism>
<dbReference type="AlphaFoldDB" id="A0A8H8CVD7"/>